<dbReference type="AlphaFoldDB" id="A0A3Q3XHK8"/>
<evidence type="ECO:0000256" key="1">
    <source>
        <dbReference type="SAM" id="MobiDB-lite"/>
    </source>
</evidence>
<proteinExistence type="predicted"/>
<dbReference type="InterPro" id="IPR037214">
    <property type="entry name" value="TROVE_dom_sf"/>
</dbReference>
<dbReference type="Pfam" id="PF13271">
    <property type="entry name" value="DUF4062"/>
    <property type="match status" value="1"/>
</dbReference>
<dbReference type="PROSITE" id="PS50988">
    <property type="entry name" value="TROVE"/>
    <property type="match status" value="1"/>
</dbReference>
<feature type="region of interest" description="Disordered" evidence="1">
    <location>
        <begin position="1"/>
        <end position="29"/>
    </location>
</feature>
<dbReference type="InterPro" id="IPR025139">
    <property type="entry name" value="DUF4062"/>
</dbReference>
<feature type="compositionally biased region" description="Polar residues" evidence="1">
    <location>
        <begin position="130"/>
        <end position="141"/>
    </location>
</feature>
<dbReference type="SUPFAM" id="SSF140864">
    <property type="entry name" value="TROVE domain-like"/>
    <property type="match status" value="1"/>
</dbReference>
<keyword evidence="4" id="KW-1185">Reference proteome</keyword>
<reference evidence="3" key="2">
    <citation type="submission" date="2025-09" db="UniProtKB">
        <authorList>
            <consortium name="Ensembl"/>
        </authorList>
    </citation>
    <scope>IDENTIFICATION</scope>
</reference>
<name>A0A3Q3XHK8_MOLML</name>
<feature type="region of interest" description="Disordered" evidence="1">
    <location>
        <begin position="64"/>
        <end position="91"/>
    </location>
</feature>
<dbReference type="PANTHER" id="PTHR44791:SF1">
    <property type="entry name" value="TELOMERASE PROTEIN COMPONENT 1"/>
    <property type="match status" value="1"/>
</dbReference>
<dbReference type="PANTHER" id="PTHR44791">
    <property type="entry name" value="TELOMERASE PROTEIN COMPONENT 1 TEP1"/>
    <property type="match status" value="1"/>
</dbReference>
<evidence type="ECO:0000313" key="3">
    <source>
        <dbReference type="Ensembl" id="ENSMMOP00000025769.1"/>
    </source>
</evidence>
<dbReference type="Proteomes" id="UP000261620">
    <property type="component" value="Unplaced"/>
</dbReference>
<dbReference type="STRING" id="94237.ENSMMOP00000025769"/>
<dbReference type="GO" id="GO:0000722">
    <property type="term" value="P:telomere maintenance via recombination"/>
    <property type="evidence" value="ECO:0007669"/>
    <property type="project" value="TreeGrafter"/>
</dbReference>
<dbReference type="Pfam" id="PF05731">
    <property type="entry name" value="TROVE"/>
    <property type="match status" value="2"/>
</dbReference>
<reference evidence="3" key="1">
    <citation type="submission" date="2025-08" db="UniProtKB">
        <authorList>
            <consortium name="Ensembl"/>
        </authorList>
    </citation>
    <scope>IDENTIFICATION</scope>
</reference>
<dbReference type="GO" id="GO:0005697">
    <property type="term" value="C:telomerase holoenzyme complex"/>
    <property type="evidence" value="ECO:0007669"/>
    <property type="project" value="TreeGrafter"/>
</dbReference>
<feature type="domain" description="TROVE" evidence="2">
    <location>
        <begin position="112"/>
        <end position="539"/>
    </location>
</feature>
<organism evidence="3 4">
    <name type="scientific">Mola mola</name>
    <name type="common">Ocean sunfish</name>
    <name type="synonym">Tetraodon mola</name>
    <dbReference type="NCBI Taxonomy" id="94237"/>
    <lineage>
        <taxon>Eukaryota</taxon>
        <taxon>Metazoa</taxon>
        <taxon>Chordata</taxon>
        <taxon>Craniata</taxon>
        <taxon>Vertebrata</taxon>
        <taxon>Euteleostomi</taxon>
        <taxon>Actinopterygii</taxon>
        <taxon>Neopterygii</taxon>
        <taxon>Teleostei</taxon>
        <taxon>Neoteleostei</taxon>
        <taxon>Acanthomorphata</taxon>
        <taxon>Eupercaria</taxon>
        <taxon>Tetraodontiformes</taxon>
        <taxon>Molidae</taxon>
        <taxon>Mola</taxon>
    </lineage>
</organism>
<protein>
    <recommendedName>
        <fullName evidence="2">TROVE domain-containing protein</fullName>
    </recommendedName>
</protein>
<accession>A0A3Q3XHK8</accession>
<dbReference type="OMA" id="AMVDKFK"/>
<dbReference type="GO" id="GO:0070034">
    <property type="term" value="F:telomerase RNA binding"/>
    <property type="evidence" value="ECO:0007669"/>
    <property type="project" value="TreeGrafter"/>
</dbReference>
<dbReference type="InterPro" id="IPR052652">
    <property type="entry name" value="Telomerase_Complex_Comp"/>
</dbReference>
<evidence type="ECO:0000313" key="4">
    <source>
        <dbReference type="Proteomes" id="UP000261620"/>
    </source>
</evidence>
<sequence>MKALTLQQANVAPGEQQQATRGNSLSSNYAPPNLENKFLAVNSALQPQLSSPFLNFATQPSSCPSLQPTSLSSTSSFLPSSSSRSPPLPSPLLSTENKLICTHSRLSSSLTTVSNDSLFSTSVAGSALLSRSTHPPSSLLQGVSGEQKRNDGSDNNGEETCEVMQSSFEEIRMVAIYTRQQLNIRITANFLLALAASQPTTKPHLRRYFCAAVQLPSDWLEVVRIYSTVRASLFWCNLIRSLPMCLKKAMADKFKEFSEYQLAKYNTRKHRCKHNHNRPKPEVQIPKDSSWANFLRSDSEFSMKKMIKRLHIKEPAEHVMAILGKKYPADLKMFTRSGMKGVWERERAGQRMKLKQPETWERLVSLEGNNAATWEKLIDNKSLPFMAMLRNLRNMITRGISEAHHKKILSRLTNENLDHTSSFYCPQALSHQALPSLTDILKGILKKIPKSRRFKRQDWDTTSRDRIRVTLGVPLVYRLYQSKKAELLKSRYANVYVFHTICYSYFNVVTRCVAERGSSRLLDRVEHIDKLYNIPPAEGAKGPQASNNVAPIPATPELSLPPAPSTVLRWRGVRVFISSTFRDMHAERDILVQSVFPELRRRAASHCLYLQEVELRWGVTEEESSRATELCLSEVCRSQMMVGVLGERYGLVPCKPVLPDLPQYSWVRLHEFFISQCHLLPIFFRSVPVAWRSDFVAESKEAESKMATLKSRLRASEVKVSLCHSYQCEWGGVVDGKPYLKNLEDFGKAVLEDLWMAVVKQFVEVSYSDDSINNKISRRTPVFFSLNSVAQSFRLKHFTRNNFVSFCFLSLILVFCLKPHTHSRIPSASPLIICDCRGLLSEFHSSLSDIKKTKPLVMLVDGVDLVQDGRGQLNSDWIPQQLPQGVCLVVSITSSAALLQTLAKKKSTVLFPLGQLTMPDRREIVQKKLDMFGKKLSNSAFNNQLQTLIMKKGAVNPLYLHLACEDLRNFASFDKCLV</sequence>
<feature type="region of interest" description="Disordered" evidence="1">
    <location>
        <begin position="130"/>
        <end position="159"/>
    </location>
</feature>
<dbReference type="GO" id="GO:0003720">
    <property type="term" value="F:telomerase activity"/>
    <property type="evidence" value="ECO:0007669"/>
    <property type="project" value="TreeGrafter"/>
</dbReference>
<dbReference type="InterPro" id="IPR008858">
    <property type="entry name" value="TROVE_dom"/>
</dbReference>
<dbReference type="Ensembl" id="ENSMMOT00000026207.1">
    <property type="protein sequence ID" value="ENSMMOP00000025769.1"/>
    <property type="gene ID" value="ENSMMOG00000019535.1"/>
</dbReference>
<evidence type="ECO:0000259" key="2">
    <source>
        <dbReference type="PROSITE" id="PS50988"/>
    </source>
</evidence>